<evidence type="ECO:0000313" key="1">
    <source>
        <dbReference type="EMBL" id="EIG51907.1"/>
    </source>
</evidence>
<sequence length="243" mass="26628">MYHGKVLYCASATGLSLKECEIDIDHPHIRSMHLWSADMGLAVEFDIALESTEAYDLLQAALDRYCDLVACKIAYDFAIAFPGFSYVGGGADCGENDVIVFPPEPGPEPDPQPPVCRDGDGPDFSAYLLAGDARTYHYHRLYRSALGTTDPVSQHMFLYAILQALAGEGTRQEVDAVISQVEPSVPRYRSGGDGEETLYTRLRNEITRPSQGVLAETTGTEIKRCLGAFRLVVQEAIARFAGR</sequence>
<dbReference type="EMBL" id="JH600068">
    <property type="protein sequence ID" value="EIG51907.1"/>
    <property type="molecule type" value="Genomic_DNA"/>
</dbReference>
<dbReference type="AlphaFoldDB" id="I2PWK1"/>
<gene>
    <name evidence="1" type="ORF">DesU5LDRAFT_0190</name>
</gene>
<dbReference type="OrthoDB" id="2991658at2"/>
<protein>
    <submittedName>
        <fullName evidence="1">Uncharacterized protein</fullName>
    </submittedName>
</protein>
<organism evidence="1">
    <name type="scientific">Desulfovibrio sp. U5L</name>
    <dbReference type="NCBI Taxonomy" id="596152"/>
    <lineage>
        <taxon>Bacteria</taxon>
        <taxon>Pseudomonadati</taxon>
        <taxon>Thermodesulfobacteriota</taxon>
        <taxon>Desulfovibrionia</taxon>
        <taxon>Desulfovibrionales</taxon>
        <taxon>Desulfovibrionaceae</taxon>
        <taxon>Desulfovibrio</taxon>
    </lineage>
</organism>
<accession>I2PWK1</accession>
<dbReference type="HOGENOM" id="CLU_1150426_0_0_7"/>
<name>I2PWK1_9BACT</name>
<proteinExistence type="predicted"/>
<reference evidence="1" key="1">
    <citation type="submission" date="2011-11" db="EMBL/GenBank/DDBJ databases">
        <title>Improved High-Quality Draft sequence of Desulfovibrio sp. U5L.</title>
        <authorList>
            <consortium name="US DOE Joint Genome Institute"/>
            <person name="Lucas S."/>
            <person name="Han J."/>
            <person name="Lapidus A."/>
            <person name="Cheng J.-F."/>
            <person name="Goodwin L."/>
            <person name="Pitluck S."/>
            <person name="Peters L."/>
            <person name="Ovchinnikova G."/>
            <person name="Held B."/>
            <person name="Detter J.C."/>
            <person name="Han C."/>
            <person name="Tapia R."/>
            <person name="Land M."/>
            <person name="Hauser L."/>
            <person name="Kyrpides N."/>
            <person name="Ivanova N."/>
            <person name="Pagani I."/>
            <person name="Gabster J."/>
            <person name="Walker C."/>
            <person name="Stolyar S."/>
            <person name="Stahl D."/>
            <person name="Arkin A."/>
            <person name="Dehal P."/>
            <person name="Hazen T."/>
            <person name="Woyke T."/>
        </authorList>
    </citation>
    <scope>NUCLEOTIDE SEQUENCE [LARGE SCALE GENOMIC DNA]</scope>
    <source>
        <strain evidence="1">U5L</strain>
    </source>
</reference>
<dbReference type="eggNOG" id="ENOG50318HH">
    <property type="taxonomic scope" value="Bacteria"/>
</dbReference>